<proteinExistence type="predicted"/>
<accession>A0ABT1SXK9</accession>
<sequence length="106" mass="11947">MTSFEMTRTDGSKLYIEIDPATYENDGNQIPSSVYQLQATRFDDPAGTSTEDNPGDTTEIGTFAHRDDDKFDWVYLGEFLDDEEQAQVAAFLQGYESERSNDVEGQ</sequence>
<evidence type="ECO:0000313" key="2">
    <source>
        <dbReference type="EMBL" id="MCQ6957074.1"/>
    </source>
</evidence>
<name>A0ABT1SXK9_9SPHI</name>
<reference evidence="2 3" key="1">
    <citation type="submission" date="2022-07" db="EMBL/GenBank/DDBJ databases">
        <title>Mucilaginibacter sp. JC4.</title>
        <authorList>
            <person name="Le V."/>
            <person name="Ko S.-R."/>
            <person name="Ahn C.-Y."/>
            <person name="Oh H.-M."/>
        </authorList>
    </citation>
    <scope>NUCLEOTIDE SEQUENCE [LARGE SCALE GENOMIC DNA]</scope>
    <source>
        <strain evidence="2 3">JC4</strain>
    </source>
</reference>
<evidence type="ECO:0000256" key="1">
    <source>
        <dbReference type="SAM" id="MobiDB-lite"/>
    </source>
</evidence>
<dbReference type="Proteomes" id="UP001204376">
    <property type="component" value="Unassembled WGS sequence"/>
</dbReference>
<gene>
    <name evidence="2" type="ORF">NPE20_03860</name>
</gene>
<keyword evidence="3" id="KW-1185">Reference proteome</keyword>
<feature type="region of interest" description="Disordered" evidence="1">
    <location>
        <begin position="43"/>
        <end position="63"/>
    </location>
</feature>
<feature type="compositionally biased region" description="Polar residues" evidence="1">
    <location>
        <begin position="47"/>
        <end position="60"/>
    </location>
</feature>
<evidence type="ECO:0008006" key="4">
    <source>
        <dbReference type="Google" id="ProtNLM"/>
    </source>
</evidence>
<dbReference type="RefSeq" id="WP_256537284.1">
    <property type="nucleotide sequence ID" value="NZ_JANHOH010000001.1"/>
</dbReference>
<dbReference type="EMBL" id="JANHOH010000001">
    <property type="protein sequence ID" value="MCQ6957074.1"/>
    <property type="molecule type" value="Genomic_DNA"/>
</dbReference>
<protein>
    <recommendedName>
        <fullName evidence="4">DUF1292 domain-containing protein</fullName>
    </recommendedName>
</protein>
<comment type="caution">
    <text evidence="2">The sequence shown here is derived from an EMBL/GenBank/DDBJ whole genome shotgun (WGS) entry which is preliminary data.</text>
</comment>
<organism evidence="2 3">
    <name type="scientific">Mucilaginibacter aquariorum</name>
    <dbReference type="NCBI Taxonomy" id="2967225"/>
    <lineage>
        <taxon>Bacteria</taxon>
        <taxon>Pseudomonadati</taxon>
        <taxon>Bacteroidota</taxon>
        <taxon>Sphingobacteriia</taxon>
        <taxon>Sphingobacteriales</taxon>
        <taxon>Sphingobacteriaceae</taxon>
        <taxon>Mucilaginibacter</taxon>
    </lineage>
</organism>
<evidence type="ECO:0000313" key="3">
    <source>
        <dbReference type="Proteomes" id="UP001204376"/>
    </source>
</evidence>